<comment type="caution">
    <text evidence="1">The sequence shown here is derived from an EMBL/GenBank/DDBJ whole genome shotgun (WGS) entry which is preliminary data.</text>
</comment>
<evidence type="ECO:0000313" key="2">
    <source>
        <dbReference type="Proteomes" id="UP001234297"/>
    </source>
</evidence>
<protein>
    <submittedName>
        <fullName evidence="1">Uncharacterized protein</fullName>
    </submittedName>
</protein>
<reference evidence="1 2" key="1">
    <citation type="journal article" date="2022" name="Hortic Res">
        <title>A haplotype resolved chromosomal level avocado genome allows analysis of novel avocado genes.</title>
        <authorList>
            <person name="Nath O."/>
            <person name="Fletcher S.J."/>
            <person name="Hayward A."/>
            <person name="Shaw L.M."/>
            <person name="Masouleh A.K."/>
            <person name="Furtado A."/>
            <person name="Henry R.J."/>
            <person name="Mitter N."/>
        </authorList>
    </citation>
    <scope>NUCLEOTIDE SEQUENCE [LARGE SCALE GENOMIC DNA]</scope>
    <source>
        <strain evidence="2">cv. Hass</strain>
    </source>
</reference>
<sequence length="235" mass="25179">MEVSNAYARMTINEEEEGGLIITGEDVEEGGDVKIDFRYCLVGRFLTDKVINFPAMKNTMASLWCPGRGVCLWPLDEGAKQEEPDEGERWLRSTSPEELGMENGNNVESAVAMAINAVIVTNSGNILRTRGDGGADGGIVGSNKEVGEILPSNSESHAKGKSVVGTAIRVGLDKESEEALEPGIIVSDPKRRRSQDGLHRSVGLGGGMTYPMLEILVDSKNGPAVGLVLQAHRDQ</sequence>
<keyword evidence="2" id="KW-1185">Reference proteome</keyword>
<dbReference type="Proteomes" id="UP001234297">
    <property type="component" value="Chromosome 11"/>
</dbReference>
<organism evidence="1 2">
    <name type="scientific">Persea americana</name>
    <name type="common">Avocado</name>
    <dbReference type="NCBI Taxonomy" id="3435"/>
    <lineage>
        <taxon>Eukaryota</taxon>
        <taxon>Viridiplantae</taxon>
        <taxon>Streptophyta</taxon>
        <taxon>Embryophyta</taxon>
        <taxon>Tracheophyta</taxon>
        <taxon>Spermatophyta</taxon>
        <taxon>Magnoliopsida</taxon>
        <taxon>Magnoliidae</taxon>
        <taxon>Laurales</taxon>
        <taxon>Lauraceae</taxon>
        <taxon>Persea</taxon>
    </lineage>
</organism>
<dbReference type="EMBL" id="CM056819">
    <property type="protein sequence ID" value="KAJ8624645.1"/>
    <property type="molecule type" value="Genomic_DNA"/>
</dbReference>
<gene>
    <name evidence="1" type="ORF">MRB53_033175</name>
</gene>
<name>A0ACC2KU26_PERAE</name>
<accession>A0ACC2KU26</accession>
<evidence type="ECO:0000313" key="1">
    <source>
        <dbReference type="EMBL" id="KAJ8624645.1"/>
    </source>
</evidence>
<proteinExistence type="predicted"/>